<dbReference type="InterPro" id="IPR018496">
    <property type="entry name" value="PsdUridine_synth_RsuA/RluB_CS"/>
</dbReference>
<dbReference type="InterPro" id="IPR042092">
    <property type="entry name" value="PsdUridine_s_RsuA/RluB/E/F_cat"/>
</dbReference>
<evidence type="ECO:0000313" key="7">
    <source>
        <dbReference type="EMBL" id="CUU07231.1"/>
    </source>
</evidence>
<evidence type="ECO:0000259" key="5">
    <source>
        <dbReference type="SMART" id="SM00363"/>
    </source>
</evidence>
<dbReference type="PANTHER" id="PTHR47683:SF2">
    <property type="entry name" value="RNA-BINDING S4 DOMAIN-CONTAINING PROTEIN"/>
    <property type="match status" value="1"/>
</dbReference>
<dbReference type="Proteomes" id="UP000182200">
    <property type="component" value="Unassembled WGS sequence"/>
</dbReference>
<dbReference type="OrthoDB" id="9807213at2"/>
<dbReference type="CDD" id="cd00165">
    <property type="entry name" value="S4"/>
    <property type="match status" value="1"/>
</dbReference>
<proteinExistence type="inferred from homology"/>
<gene>
    <name evidence="7" type="ORF">JGI4_01757</name>
    <name evidence="6" type="ORF">JGI8_00837</name>
</gene>
<dbReference type="PROSITE" id="PS01149">
    <property type="entry name" value="PSI_RSU"/>
    <property type="match status" value="1"/>
</dbReference>
<organism evidence="7 8">
    <name type="scientific">Candidatus Kryptonium thompsonii</name>
    <dbReference type="NCBI Taxonomy" id="1633631"/>
    <lineage>
        <taxon>Bacteria</taxon>
        <taxon>Pseudomonadati</taxon>
        <taxon>Candidatus Kryptoniota</taxon>
        <taxon>Candidatus Kryptonium</taxon>
    </lineage>
</organism>
<accession>A0A0P1M3A4</accession>
<dbReference type="InterPro" id="IPR006145">
    <property type="entry name" value="PsdUridine_synth_RsuA/RluA"/>
</dbReference>
<dbReference type="SUPFAM" id="SSF55174">
    <property type="entry name" value="Alpha-L RNA-binding motif"/>
    <property type="match status" value="1"/>
</dbReference>
<dbReference type="PANTHER" id="PTHR47683">
    <property type="entry name" value="PSEUDOURIDINE SYNTHASE FAMILY PROTEIN-RELATED"/>
    <property type="match status" value="1"/>
</dbReference>
<reference evidence="7 8" key="1">
    <citation type="submission" date="2015-11" db="EMBL/GenBank/DDBJ databases">
        <authorList>
            <person name="Zhang Y."/>
            <person name="Guo Z."/>
        </authorList>
    </citation>
    <scope>NUCLEOTIDE SEQUENCE [LARGE SCALE GENOMIC DNA]</scope>
    <source>
        <strain evidence="7">JGI-4</strain>
    </source>
</reference>
<accession>A0A0P1P8P5</accession>
<dbReference type="Proteomes" id="UP000182011">
    <property type="component" value="Unassembled WGS sequence"/>
</dbReference>
<keyword evidence="3" id="KW-0694">RNA-binding</keyword>
<dbReference type="Gene3D" id="3.30.70.1560">
    <property type="entry name" value="Alpha-L RNA-binding motif"/>
    <property type="match status" value="1"/>
</dbReference>
<dbReference type="EC" id="5.4.99.-" evidence="4"/>
<dbReference type="Pfam" id="PF01479">
    <property type="entry name" value="S4"/>
    <property type="match status" value="1"/>
</dbReference>
<dbReference type="EMBL" id="FAOP01000006">
    <property type="protein sequence ID" value="CUU07231.1"/>
    <property type="molecule type" value="Genomic_DNA"/>
</dbReference>
<comment type="similarity">
    <text evidence="1 4">Belongs to the pseudouridine synthase RsuA family.</text>
</comment>
<dbReference type="InterPro" id="IPR050343">
    <property type="entry name" value="RsuA_PseudoU_synthase"/>
</dbReference>
<evidence type="ECO:0000256" key="1">
    <source>
        <dbReference type="ARBA" id="ARBA00008348"/>
    </source>
</evidence>
<dbReference type="InterPro" id="IPR036986">
    <property type="entry name" value="S4_RNA-bd_sf"/>
</dbReference>
<dbReference type="EMBL" id="CZVI01000008">
    <property type="protein sequence ID" value="CUS84785.1"/>
    <property type="molecule type" value="Genomic_DNA"/>
</dbReference>
<dbReference type="Gene3D" id="3.30.70.580">
    <property type="entry name" value="Pseudouridine synthase I, catalytic domain, N-terminal subdomain"/>
    <property type="match status" value="1"/>
</dbReference>
<dbReference type="InterPro" id="IPR000748">
    <property type="entry name" value="PsdUridine_synth_RsuA/RluB/E/F"/>
</dbReference>
<accession>A0A0P1LFZ2</accession>
<reference evidence="6 9" key="2">
    <citation type="submission" date="2015-11" db="EMBL/GenBank/DDBJ databases">
        <authorList>
            <person name="Varghese N."/>
        </authorList>
    </citation>
    <scope>NUCLEOTIDE SEQUENCE [LARGE SCALE GENOMIC DNA]</scope>
    <source>
        <strain evidence="6 9">JGI-8</strain>
    </source>
</reference>
<evidence type="ECO:0000313" key="8">
    <source>
        <dbReference type="Proteomes" id="UP000182011"/>
    </source>
</evidence>
<accession>A0A0P1LMI9</accession>
<dbReference type="RefSeq" id="WP_047134288.1">
    <property type="nucleotide sequence ID" value="NZ_CZVI01000008.1"/>
</dbReference>
<accession>A0A0P1LKF9</accession>
<dbReference type="InterPro" id="IPR020103">
    <property type="entry name" value="PsdUridine_synth_cat_dom_sf"/>
</dbReference>
<dbReference type="PROSITE" id="PS50889">
    <property type="entry name" value="S4"/>
    <property type="match status" value="1"/>
</dbReference>
<evidence type="ECO:0000256" key="2">
    <source>
        <dbReference type="ARBA" id="ARBA00023235"/>
    </source>
</evidence>
<accession>A0A0P1M5F0</accession>
<keyword evidence="9" id="KW-1185">Reference proteome</keyword>
<dbReference type="SUPFAM" id="SSF55120">
    <property type="entry name" value="Pseudouridine synthase"/>
    <property type="match status" value="1"/>
</dbReference>
<accession>A0A0P1LS64</accession>
<accession>A0A0S4NAF4</accession>
<keyword evidence="2 4" id="KW-0413">Isomerase</keyword>
<dbReference type="InterPro" id="IPR020094">
    <property type="entry name" value="TruA/RsuA/RluB/E/F_N"/>
</dbReference>
<evidence type="ECO:0000256" key="3">
    <source>
        <dbReference type="PROSITE-ProRule" id="PRU00182"/>
    </source>
</evidence>
<dbReference type="InterPro" id="IPR002942">
    <property type="entry name" value="S4_RNA-bd"/>
</dbReference>
<evidence type="ECO:0000313" key="6">
    <source>
        <dbReference type="EMBL" id="CUS84785.1"/>
    </source>
</evidence>
<dbReference type="STRING" id="1633631.GCA_001442925_01752"/>
<dbReference type="CDD" id="cd02870">
    <property type="entry name" value="PseudoU_synth_RsuA_like"/>
    <property type="match status" value="1"/>
</dbReference>
<dbReference type="NCBIfam" id="TIGR00093">
    <property type="entry name" value="pseudouridine synthase"/>
    <property type="match status" value="1"/>
</dbReference>
<dbReference type="GO" id="GO:0003723">
    <property type="term" value="F:RNA binding"/>
    <property type="evidence" value="ECO:0007669"/>
    <property type="project" value="UniProtKB-KW"/>
</dbReference>
<evidence type="ECO:0000256" key="4">
    <source>
        <dbReference type="RuleBase" id="RU003887"/>
    </source>
</evidence>
<name>A0A0P1LMI9_9BACT</name>
<dbReference type="GO" id="GO:0120159">
    <property type="term" value="F:rRNA pseudouridine synthase activity"/>
    <property type="evidence" value="ECO:0007669"/>
    <property type="project" value="UniProtKB-ARBA"/>
</dbReference>
<dbReference type="Gene3D" id="3.10.290.10">
    <property type="entry name" value="RNA-binding S4 domain"/>
    <property type="match status" value="1"/>
</dbReference>
<accession>A0A0P1LX92</accession>
<accession>A0A0P1MYD9</accession>
<protein>
    <recommendedName>
        <fullName evidence="4">Pseudouridine synthase</fullName>
        <ecNumber evidence="4">5.4.99.-</ecNumber>
    </recommendedName>
</protein>
<sequence length="244" mass="28179">MKKGVSLERALSKLGYMSRSIARKIIIQGKVSVNSKIITDPSFRVDLKRDKIAIDGETLKQKEKIYIVLNKPKGVITTRKDELNRKTAYDILKLNTWVAPVGRLDKDTSGLLILTNDNKFADFITNPESKVPKTYIVKLNKKITPEDLIKLQLGMEIEVDNQIYKTMPAKVRLIKTNPKTCWVEIEIVEGKNRQIRRMFEKLGYKVENLVRVKIGNFEDKNLKPGEWRFLSKEELKQIAPGYFK</sequence>
<accession>A0A0P1M2I5</accession>
<evidence type="ECO:0000313" key="9">
    <source>
        <dbReference type="Proteomes" id="UP000182200"/>
    </source>
</evidence>
<dbReference type="GO" id="GO:0000455">
    <property type="term" value="P:enzyme-directed rRNA pseudouridine synthesis"/>
    <property type="evidence" value="ECO:0007669"/>
    <property type="project" value="UniProtKB-ARBA"/>
</dbReference>
<dbReference type="AlphaFoldDB" id="A0A0P1LMI9"/>
<dbReference type="SMART" id="SM00363">
    <property type="entry name" value="S4"/>
    <property type="match status" value="1"/>
</dbReference>
<dbReference type="Pfam" id="PF00849">
    <property type="entry name" value="PseudoU_synth_2"/>
    <property type="match status" value="1"/>
</dbReference>
<feature type="domain" description="RNA-binding S4" evidence="5">
    <location>
        <begin position="5"/>
        <end position="64"/>
    </location>
</feature>